<evidence type="ECO:0000256" key="2">
    <source>
        <dbReference type="ARBA" id="ARBA00022692"/>
    </source>
</evidence>
<feature type="transmembrane region" description="Helical" evidence="6">
    <location>
        <begin position="21"/>
        <end position="38"/>
    </location>
</feature>
<dbReference type="PANTHER" id="PTHR43077:SF10">
    <property type="entry name" value="TRANSPORT PERMEASE PROTEIN"/>
    <property type="match status" value="1"/>
</dbReference>
<feature type="transmembrane region" description="Helical" evidence="6">
    <location>
        <begin position="591"/>
        <end position="614"/>
    </location>
</feature>
<keyword evidence="3 6" id="KW-1133">Transmembrane helix</keyword>
<feature type="transmembrane region" description="Helical" evidence="6">
    <location>
        <begin position="563"/>
        <end position="585"/>
    </location>
</feature>
<protein>
    <submittedName>
        <fullName evidence="8">YhgE/Pip domain-containing protein</fullName>
    </submittedName>
</protein>
<dbReference type="NCBIfam" id="TIGR03062">
    <property type="entry name" value="pip_yhgE_Cterm"/>
    <property type="match status" value="1"/>
</dbReference>
<dbReference type="SUPFAM" id="SSF58104">
    <property type="entry name" value="Methyl-accepting chemotaxis protein (MCP) signaling domain"/>
    <property type="match status" value="1"/>
</dbReference>
<comment type="caution">
    <text evidence="8">The sequence shown here is derived from an EMBL/GenBank/DDBJ whole genome shotgun (WGS) entry which is preliminary data.</text>
</comment>
<evidence type="ECO:0000256" key="4">
    <source>
        <dbReference type="ARBA" id="ARBA00023136"/>
    </source>
</evidence>
<feature type="coiled-coil region" evidence="5">
    <location>
        <begin position="291"/>
        <end position="365"/>
    </location>
</feature>
<reference evidence="8 9" key="1">
    <citation type="submission" date="2019-08" db="EMBL/GenBank/DDBJ databases">
        <title>In-depth cultivation of the pig gut microbiome towards novel bacterial diversity and tailored functional studies.</title>
        <authorList>
            <person name="Wylensek D."/>
            <person name="Hitch T.C.A."/>
            <person name="Clavel T."/>
        </authorList>
    </citation>
    <scope>NUCLEOTIDE SEQUENCE [LARGE SCALE GENOMIC DNA]</scope>
    <source>
        <strain evidence="8 9">WCA-383-APC-5B</strain>
    </source>
</reference>
<dbReference type="Pfam" id="PF12698">
    <property type="entry name" value="ABC2_membrane_3"/>
    <property type="match status" value="1"/>
</dbReference>
<keyword evidence="5" id="KW-0175">Coiled coil</keyword>
<dbReference type="InterPro" id="IPR017500">
    <property type="entry name" value="Phage_infect_YhgE_N"/>
</dbReference>
<dbReference type="InterPro" id="IPR051328">
    <property type="entry name" value="T7SS_ABC-Transporter"/>
</dbReference>
<evidence type="ECO:0000259" key="7">
    <source>
        <dbReference type="Pfam" id="PF12698"/>
    </source>
</evidence>
<proteinExistence type="predicted"/>
<feature type="transmembrane region" description="Helical" evidence="6">
    <location>
        <begin position="524"/>
        <end position="542"/>
    </location>
</feature>
<feature type="transmembrane region" description="Helical" evidence="6">
    <location>
        <begin position="621"/>
        <end position="640"/>
    </location>
</feature>
<dbReference type="EMBL" id="VULX01000024">
    <property type="protein sequence ID" value="MSR92190.1"/>
    <property type="molecule type" value="Genomic_DNA"/>
</dbReference>
<organism evidence="8 9">
    <name type="scientific">Inconstantimicrobium porci</name>
    <dbReference type="NCBI Taxonomy" id="2652291"/>
    <lineage>
        <taxon>Bacteria</taxon>
        <taxon>Bacillati</taxon>
        <taxon>Bacillota</taxon>
        <taxon>Clostridia</taxon>
        <taxon>Eubacteriales</taxon>
        <taxon>Clostridiaceae</taxon>
        <taxon>Inconstantimicrobium</taxon>
    </lineage>
</organism>
<evidence type="ECO:0000256" key="5">
    <source>
        <dbReference type="SAM" id="Coils"/>
    </source>
</evidence>
<name>A0A7X2T2F4_9CLOT</name>
<feature type="domain" description="ABC-2 type transporter transmembrane" evidence="7">
    <location>
        <begin position="479"/>
        <end position="695"/>
    </location>
</feature>
<evidence type="ECO:0000256" key="6">
    <source>
        <dbReference type="SAM" id="Phobius"/>
    </source>
</evidence>
<keyword evidence="9" id="KW-1185">Reference proteome</keyword>
<dbReference type="InterPro" id="IPR013525">
    <property type="entry name" value="ABC2_TM"/>
</dbReference>
<keyword evidence="2 6" id="KW-0812">Transmembrane</keyword>
<dbReference type="NCBIfam" id="TIGR03061">
    <property type="entry name" value="pip_yhgE_Nterm"/>
    <property type="match status" value="1"/>
</dbReference>
<dbReference type="PANTHER" id="PTHR43077">
    <property type="entry name" value="TRANSPORT PERMEASE YVFS-RELATED"/>
    <property type="match status" value="1"/>
</dbReference>
<feature type="transmembrane region" description="Helical" evidence="6">
    <location>
        <begin position="679"/>
        <end position="696"/>
    </location>
</feature>
<accession>A0A7X2T2F4</accession>
<dbReference type="InterPro" id="IPR017501">
    <property type="entry name" value="Phage_infect_YhgE_C"/>
</dbReference>
<dbReference type="AlphaFoldDB" id="A0A7X2T2F4"/>
<dbReference type="Gene3D" id="3.40.1710.10">
    <property type="entry name" value="abc type-2 transporter like domain"/>
    <property type="match status" value="1"/>
</dbReference>
<dbReference type="GO" id="GO:0016020">
    <property type="term" value="C:membrane"/>
    <property type="evidence" value="ECO:0007669"/>
    <property type="project" value="UniProtKB-SubCell"/>
</dbReference>
<evidence type="ECO:0000313" key="8">
    <source>
        <dbReference type="EMBL" id="MSR92190.1"/>
    </source>
</evidence>
<dbReference type="Proteomes" id="UP000460287">
    <property type="component" value="Unassembled WGS sequence"/>
</dbReference>
<sequence>MRNILRIFKDDLVSIKNHKSALVVAIALCILPSLYAWFNIKASWNPYSSEATSGIKVAVTNDDKGTTLKDKNINIGEKVIDKLKANKSLGWQFVDKETADKNLKEGRYYASIEIPEDFSQNITSIVNGKIKKGKLIYKVNEKINAIAPKLTDKGATTLQQSISETITSTIGDVIFTVTNEAGITIENSLPQLEIIYNKLLDLQSHFGDINNLAATADTSADKLYSLLTDAKDAIPKIENIIDTSISIGEEGKNLINNSKDSVNNIASTVKKDLNLANDIASQISSVSDKIINGLDSNLDNASAMIDSLKTKAENLKAVNNSLINVLQKINNSASSDKLQNQINKLNTVSEKLNALTALLDEAKTQITSGNIPTVELLAKIKTIADDISSIITSANSKYESDINPVIKGIISKGTDIAQNTEDILKDTKAKIPEVSGLLETALKVTSSGKGKIAEVKSVLPQAENKINEIIGRIQEIKDKSDILDIINILKSNADERSSFLADPVEIEETRIFPMANYGTAMTPFYTVLSLWVGLLLLTSIFSTDIKRENDYRAYEKYFGKMMLFMLIAVIQAIIVSVGDLLILRITAFNPVLFVVVSIFASIVFVFIVYSLVSVLGNVGKVIGIILLVLQVAGSGGTFPIQLTPHFFQVIYAYLPFTYAISFAREAIGGVVMSVLMRDIIILLVYIVIFVVLSLLLKKKINEIMKDFSEDFERSGLE</sequence>
<evidence type="ECO:0000313" key="9">
    <source>
        <dbReference type="Proteomes" id="UP000460287"/>
    </source>
</evidence>
<comment type="subcellular location">
    <subcellularLocation>
        <location evidence="1">Membrane</location>
        <topology evidence="1">Multi-pass membrane protein</topology>
    </subcellularLocation>
</comment>
<evidence type="ECO:0000256" key="1">
    <source>
        <dbReference type="ARBA" id="ARBA00004141"/>
    </source>
</evidence>
<dbReference type="RefSeq" id="WP_154532087.1">
    <property type="nucleotide sequence ID" value="NZ_VULX01000024.1"/>
</dbReference>
<evidence type="ECO:0000256" key="3">
    <source>
        <dbReference type="ARBA" id="ARBA00022989"/>
    </source>
</evidence>
<keyword evidence="4 6" id="KW-0472">Membrane</keyword>
<gene>
    <name evidence="8" type="ORF">FYJ33_12485</name>
</gene>